<dbReference type="AlphaFoldDB" id="A0A1F4TQG0"/>
<name>A0A1F4TQG0_UNCSA</name>
<reference evidence="11 12" key="1">
    <citation type="journal article" date="2016" name="Nat. Commun.">
        <title>Thousands of microbial genomes shed light on interconnected biogeochemical processes in an aquifer system.</title>
        <authorList>
            <person name="Anantharaman K."/>
            <person name="Brown C.T."/>
            <person name="Hug L.A."/>
            <person name="Sharon I."/>
            <person name="Castelle C.J."/>
            <person name="Probst A.J."/>
            <person name="Thomas B.C."/>
            <person name="Singh A."/>
            <person name="Wilkins M.J."/>
            <person name="Karaoz U."/>
            <person name="Brodie E.L."/>
            <person name="Williams K.H."/>
            <person name="Hubbard S.S."/>
            <person name="Banfield J.F."/>
        </authorList>
    </citation>
    <scope>NUCLEOTIDE SEQUENCE [LARGE SCALE GENOMIC DNA]</scope>
</reference>
<feature type="transmembrane region" description="Helical" evidence="10">
    <location>
        <begin position="6"/>
        <end position="25"/>
    </location>
</feature>
<keyword evidence="4 10" id="KW-0812">Transmembrane</keyword>
<feature type="transmembrane region" description="Helical" evidence="10">
    <location>
        <begin position="135"/>
        <end position="153"/>
    </location>
</feature>
<keyword evidence="6 10" id="KW-0443">Lipid metabolism</keyword>
<protein>
    <recommendedName>
        <fullName evidence="10">Glycerol-3-phosphate acyltransferase</fullName>
    </recommendedName>
    <alternativeName>
        <fullName evidence="10">Acyl-PO4 G3P acyltransferase</fullName>
    </alternativeName>
    <alternativeName>
        <fullName evidence="10">Acyl-phosphate--glycerol-3-phosphate acyltransferase</fullName>
    </alternativeName>
    <alternativeName>
        <fullName evidence="10">G3P acyltransferase</fullName>
        <shortName evidence="10">GPAT</shortName>
        <ecNumber evidence="10">2.3.1.275</ecNumber>
    </alternativeName>
    <alternativeName>
        <fullName evidence="10">Lysophosphatidic acid synthase</fullName>
        <shortName evidence="10">LPA synthase</shortName>
    </alternativeName>
</protein>
<keyword evidence="7 10" id="KW-0472">Membrane</keyword>
<dbReference type="Proteomes" id="UP000177309">
    <property type="component" value="Unassembled WGS sequence"/>
</dbReference>
<evidence type="ECO:0000313" key="11">
    <source>
        <dbReference type="EMBL" id="OGC34760.1"/>
    </source>
</evidence>
<evidence type="ECO:0000256" key="2">
    <source>
        <dbReference type="ARBA" id="ARBA00022516"/>
    </source>
</evidence>
<accession>A0A1F4TQG0</accession>
<dbReference type="NCBIfam" id="TIGR00023">
    <property type="entry name" value="glycerol-3-phosphate 1-O-acyltransferase PlsY"/>
    <property type="match status" value="1"/>
</dbReference>
<evidence type="ECO:0000256" key="3">
    <source>
        <dbReference type="ARBA" id="ARBA00022679"/>
    </source>
</evidence>
<evidence type="ECO:0000256" key="5">
    <source>
        <dbReference type="ARBA" id="ARBA00022989"/>
    </source>
</evidence>
<dbReference type="UniPathway" id="UPA00085"/>
<organism evidence="11 12">
    <name type="scientific">candidate division WOR-1 bacterium RIFOXYC2_FULL_41_25</name>
    <dbReference type="NCBI Taxonomy" id="1802586"/>
    <lineage>
        <taxon>Bacteria</taxon>
        <taxon>Bacillati</taxon>
        <taxon>Saganbacteria</taxon>
    </lineage>
</organism>
<dbReference type="GO" id="GO:0005886">
    <property type="term" value="C:plasma membrane"/>
    <property type="evidence" value="ECO:0007669"/>
    <property type="project" value="UniProtKB-SubCell"/>
</dbReference>
<feature type="transmembrane region" description="Helical" evidence="10">
    <location>
        <begin position="108"/>
        <end position="129"/>
    </location>
</feature>
<feature type="transmembrane region" description="Helical" evidence="10">
    <location>
        <begin position="37"/>
        <end position="57"/>
    </location>
</feature>
<evidence type="ECO:0000256" key="9">
    <source>
        <dbReference type="ARBA" id="ARBA00023264"/>
    </source>
</evidence>
<keyword evidence="9 10" id="KW-1208">Phospholipid metabolism</keyword>
<keyword evidence="11" id="KW-0012">Acyltransferase</keyword>
<keyword evidence="3 10" id="KW-0808">Transferase</keyword>
<dbReference type="GO" id="GO:0043772">
    <property type="term" value="F:acyl-phosphate glycerol-3-phosphate acyltransferase activity"/>
    <property type="evidence" value="ECO:0007669"/>
    <property type="project" value="UniProtKB-UniRule"/>
</dbReference>
<comment type="catalytic activity">
    <reaction evidence="10">
        <text>an acyl phosphate + sn-glycerol 3-phosphate = a 1-acyl-sn-glycero-3-phosphate + phosphate</text>
        <dbReference type="Rhea" id="RHEA:34075"/>
        <dbReference type="ChEBI" id="CHEBI:43474"/>
        <dbReference type="ChEBI" id="CHEBI:57597"/>
        <dbReference type="ChEBI" id="CHEBI:57970"/>
        <dbReference type="ChEBI" id="CHEBI:59918"/>
        <dbReference type="EC" id="2.3.1.275"/>
    </reaction>
</comment>
<evidence type="ECO:0000313" key="12">
    <source>
        <dbReference type="Proteomes" id="UP000177309"/>
    </source>
</evidence>
<sequence length="194" mass="21157">MIFLVLLSAYLLGSIPFGLIIGRLWKIDVRQHGSGNIGATNVFRILGPVPGVIVFVLDMLKGYVSILLASQLIGDPWLIIATGLIVILGHMFPLFLKFKGGRGVATGVGVLLGLSPLTFLIAMSTFVLVLFVTRYVSLSSMLATIVAAIIFFITKKPLPYLTIVVVGTLLIIWKHRPNIHRLLNKTEPKIGVKK</sequence>
<comment type="function">
    <text evidence="10">Catalyzes the transfer of an acyl group from acyl-phosphate (acyl-PO(4)) to glycerol-3-phosphate (G3P) to form lysophosphatidic acid (LPA). This enzyme utilizes acyl-phosphate as fatty acyl donor, but not acyl-CoA or acyl-ACP.</text>
</comment>
<dbReference type="SMART" id="SM01207">
    <property type="entry name" value="G3P_acyltransf"/>
    <property type="match status" value="1"/>
</dbReference>
<comment type="subunit">
    <text evidence="10">Probably interacts with PlsX.</text>
</comment>
<evidence type="ECO:0000256" key="4">
    <source>
        <dbReference type="ARBA" id="ARBA00022692"/>
    </source>
</evidence>
<dbReference type="HAMAP" id="MF_01043">
    <property type="entry name" value="PlsY"/>
    <property type="match status" value="1"/>
</dbReference>
<dbReference type="PANTHER" id="PTHR30309:SF0">
    <property type="entry name" value="GLYCEROL-3-PHOSPHATE ACYLTRANSFERASE-RELATED"/>
    <property type="match status" value="1"/>
</dbReference>
<feature type="transmembrane region" description="Helical" evidence="10">
    <location>
        <begin position="77"/>
        <end position="96"/>
    </location>
</feature>
<evidence type="ECO:0000256" key="1">
    <source>
        <dbReference type="ARBA" id="ARBA00022475"/>
    </source>
</evidence>
<dbReference type="GO" id="GO:0008654">
    <property type="term" value="P:phospholipid biosynthetic process"/>
    <property type="evidence" value="ECO:0007669"/>
    <property type="project" value="UniProtKB-UniRule"/>
</dbReference>
<dbReference type="EMBL" id="MEUI01000013">
    <property type="protein sequence ID" value="OGC34760.1"/>
    <property type="molecule type" value="Genomic_DNA"/>
</dbReference>
<comment type="caution">
    <text evidence="11">The sequence shown here is derived from an EMBL/GenBank/DDBJ whole genome shotgun (WGS) entry which is preliminary data.</text>
</comment>
<comment type="similarity">
    <text evidence="10">Belongs to the PlsY family.</text>
</comment>
<proteinExistence type="inferred from homology"/>
<evidence type="ECO:0000256" key="8">
    <source>
        <dbReference type="ARBA" id="ARBA00023209"/>
    </source>
</evidence>
<comment type="pathway">
    <text evidence="10">Lipid metabolism; phospholipid metabolism.</text>
</comment>
<feature type="transmembrane region" description="Helical" evidence="10">
    <location>
        <begin position="158"/>
        <end position="175"/>
    </location>
</feature>
<keyword evidence="2 10" id="KW-0444">Lipid biosynthesis</keyword>
<dbReference type="EC" id="2.3.1.275" evidence="10"/>
<evidence type="ECO:0000256" key="7">
    <source>
        <dbReference type="ARBA" id="ARBA00023136"/>
    </source>
</evidence>
<evidence type="ECO:0000256" key="10">
    <source>
        <dbReference type="HAMAP-Rule" id="MF_01043"/>
    </source>
</evidence>
<dbReference type="PANTHER" id="PTHR30309">
    <property type="entry name" value="INNER MEMBRANE PROTEIN YGIH"/>
    <property type="match status" value="1"/>
</dbReference>
<keyword evidence="8 10" id="KW-0594">Phospholipid biosynthesis</keyword>
<keyword evidence="1 10" id="KW-1003">Cell membrane</keyword>
<gene>
    <name evidence="10" type="primary">plsY</name>
    <name evidence="11" type="ORF">A2462_03485</name>
</gene>
<keyword evidence="5 10" id="KW-1133">Transmembrane helix</keyword>
<evidence type="ECO:0000256" key="6">
    <source>
        <dbReference type="ARBA" id="ARBA00023098"/>
    </source>
</evidence>
<dbReference type="InterPro" id="IPR003811">
    <property type="entry name" value="G3P_acylTferase_PlsY"/>
</dbReference>
<dbReference type="Pfam" id="PF02660">
    <property type="entry name" value="G3P_acyltransf"/>
    <property type="match status" value="1"/>
</dbReference>
<comment type="subcellular location">
    <subcellularLocation>
        <location evidence="10">Cell membrane</location>
        <topology evidence="10">Multi-pass membrane protein</topology>
    </subcellularLocation>
</comment>